<evidence type="ECO:0000313" key="2">
    <source>
        <dbReference type="EMBL" id="NKE64514.1"/>
    </source>
</evidence>
<dbReference type="Pfam" id="PF22262">
    <property type="entry name" value="DUF6950"/>
    <property type="match status" value="1"/>
</dbReference>
<dbReference type="RefSeq" id="WP_168105597.1">
    <property type="nucleotide sequence ID" value="NZ_VTOX01000001.1"/>
</dbReference>
<dbReference type="Proteomes" id="UP000521868">
    <property type="component" value="Unassembled WGS sequence"/>
</dbReference>
<name>A0A7X6DC88_9BURK</name>
<organism evidence="2 3">
    <name type="scientific">Ramlibacter lithotrophicus</name>
    <dbReference type="NCBI Taxonomy" id="2606681"/>
    <lineage>
        <taxon>Bacteria</taxon>
        <taxon>Pseudomonadati</taxon>
        <taxon>Pseudomonadota</taxon>
        <taxon>Betaproteobacteria</taxon>
        <taxon>Burkholderiales</taxon>
        <taxon>Comamonadaceae</taxon>
        <taxon>Ramlibacter</taxon>
    </lineage>
</organism>
<dbReference type="AlphaFoldDB" id="A0A7X6DC88"/>
<evidence type="ECO:0000259" key="1">
    <source>
        <dbReference type="Pfam" id="PF22262"/>
    </source>
</evidence>
<accession>A0A7X6DC88</accession>
<proteinExistence type="predicted"/>
<comment type="caution">
    <text evidence="2">The sequence shown here is derived from an EMBL/GenBank/DDBJ whole genome shotgun (WGS) entry which is preliminary data.</text>
</comment>
<protein>
    <recommendedName>
        <fullName evidence="1">DUF6950 domain-containing protein</fullName>
    </recommendedName>
</protein>
<dbReference type="EMBL" id="VTOX01000001">
    <property type="protein sequence ID" value="NKE64514.1"/>
    <property type="molecule type" value="Genomic_DNA"/>
</dbReference>
<reference evidence="2 3" key="1">
    <citation type="journal article" date="2020" name="Nature">
        <title>Bacterial chemolithoautotrophy via manganese oxidation.</title>
        <authorList>
            <person name="Yu H."/>
            <person name="Leadbetter J.R."/>
        </authorList>
    </citation>
    <scope>NUCLEOTIDE SEQUENCE [LARGE SCALE GENOMIC DNA]</scope>
    <source>
        <strain evidence="2 3">RBP-1</strain>
    </source>
</reference>
<evidence type="ECO:0000313" key="3">
    <source>
        <dbReference type="Proteomes" id="UP000521868"/>
    </source>
</evidence>
<sequence length="134" mass="14298">MKRLHDWQLRLAEFARERQDMPFAWGVNDCFLFSADAVMAVTGYDMAAGLRGTYSDERQAGRILRERGGLAALVDSQLGERVPPLMANVGDIVLLDMGNHPAVGVCNGTSLLGPGAGGMVACGMGFAKAAWRVG</sequence>
<dbReference type="InterPro" id="IPR053802">
    <property type="entry name" value="DUF6950"/>
</dbReference>
<keyword evidence="3" id="KW-1185">Reference proteome</keyword>
<gene>
    <name evidence="2" type="ORF">RAMLITH_01665</name>
</gene>
<feature type="domain" description="DUF6950" evidence="1">
    <location>
        <begin position="2"/>
        <end position="133"/>
    </location>
</feature>